<sequence>MKTIKNLAMLAVAALATAACNNDENLVTPTDHFPADGIIRVAADVTDPQTRAGMETNNLKMFQLRVQNPVNDTYSYNAQMKKDGDQWVSYKNDGSEKMMMLWQNKTQKVNVAAVCIPDVTLTDDNWKATGATPVNITVEADQSKADKLNKSDILAMKNHEFNPATELTTGGKMKVELKHRLAKLNLTVKLGTDFNLNGIGTTNNPITEVNVNGTNTKAAWTLITDEFSGLSEKKSVKPLQTSYTAGNADKQNAVAKYECILLPQTINANGFAVKIVIGGKVYTWKSGDKVTLTSNTQYNLTLTVGKDIVVIGSFTATPWIDGDTQNIETK</sequence>
<dbReference type="Proteomes" id="UP000274578">
    <property type="component" value="Chromosome 1"/>
</dbReference>
<dbReference type="RefSeq" id="WP_018919580.1">
    <property type="nucleotide sequence ID" value="NZ_LR134384.1"/>
</dbReference>
<keyword evidence="1" id="KW-0732">Signal</keyword>
<dbReference type="Pfam" id="PF13149">
    <property type="entry name" value="Mfa_like_1"/>
    <property type="match status" value="1"/>
</dbReference>
<dbReference type="PROSITE" id="PS51257">
    <property type="entry name" value="PROKAR_LIPOPROTEIN"/>
    <property type="match status" value="1"/>
</dbReference>
<gene>
    <name evidence="2" type="ORF">NCTC13071_02235</name>
</gene>
<evidence type="ECO:0000313" key="2">
    <source>
        <dbReference type="EMBL" id="VEH16212.1"/>
    </source>
</evidence>
<feature type="chain" id="PRO_5019517107" description="Fimbrillin family protein" evidence="1">
    <location>
        <begin position="19"/>
        <end position="330"/>
    </location>
</feature>
<proteinExistence type="predicted"/>
<name>A0A448L8J3_9BACT</name>
<dbReference type="AlphaFoldDB" id="A0A448L8J3"/>
<feature type="signal peptide" evidence="1">
    <location>
        <begin position="1"/>
        <end position="18"/>
    </location>
</feature>
<dbReference type="GeneID" id="85012999"/>
<evidence type="ECO:0008006" key="4">
    <source>
        <dbReference type="Google" id="ProtNLM"/>
    </source>
</evidence>
<dbReference type="EMBL" id="LR134384">
    <property type="protein sequence ID" value="VEH16212.1"/>
    <property type="molecule type" value="Genomic_DNA"/>
</dbReference>
<protein>
    <recommendedName>
        <fullName evidence="4">Fimbrillin family protein</fullName>
    </recommendedName>
</protein>
<evidence type="ECO:0000313" key="3">
    <source>
        <dbReference type="Proteomes" id="UP000274578"/>
    </source>
</evidence>
<dbReference type="CDD" id="cd13121">
    <property type="entry name" value="BF2867_like_C"/>
    <property type="match status" value="1"/>
</dbReference>
<accession>A0A448L8J3</accession>
<dbReference type="InterPro" id="IPR025049">
    <property type="entry name" value="Mfa-like_1"/>
</dbReference>
<evidence type="ECO:0000256" key="1">
    <source>
        <dbReference type="SAM" id="SignalP"/>
    </source>
</evidence>
<dbReference type="Gene3D" id="2.60.40.2630">
    <property type="match status" value="1"/>
</dbReference>
<dbReference type="KEGG" id="poc:NCTC13071_02235"/>
<organism evidence="2 3">
    <name type="scientific">Segatella oris</name>
    <dbReference type="NCBI Taxonomy" id="28135"/>
    <lineage>
        <taxon>Bacteria</taxon>
        <taxon>Pseudomonadati</taxon>
        <taxon>Bacteroidota</taxon>
        <taxon>Bacteroidia</taxon>
        <taxon>Bacteroidales</taxon>
        <taxon>Prevotellaceae</taxon>
        <taxon>Segatella</taxon>
    </lineage>
</organism>
<reference evidence="2 3" key="1">
    <citation type="submission" date="2018-12" db="EMBL/GenBank/DDBJ databases">
        <authorList>
            <consortium name="Pathogen Informatics"/>
        </authorList>
    </citation>
    <scope>NUCLEOTIDE SEQUENCE [LARGE SCALE GENOMIC DNA]</scope>
    <source>
        <strain evidence="2 3">NCTC13071</strain>
    </source>
</reference>